<dbReference type="RefSeq" id="WP_254090355.1">
    <property type="nucleotide sequence ID" value="NZ_JAHESC010000014.1"/>
</dbReference>
<sequence length="435" mass="49192">MKVQTAISTQNKRGFTYTLTSFGKAFINAASKATHPVMDIGAAYGVATLPALLTGAHVVAVDIDESHLQAIRDTVGDVLKPHLKTMQGRFPHFDMESESLSAVYMSQVLPFLNGEEIETGARKVYDWLTPGGEVFIVSFTPYIDHVKAFIPVYEERRRQGVRWAGYIDDVAHYSHDPAIYSHLPNQIHHVDADDLTWAFEKAGFVIREVRYFGEEEGELPSGIRMDGRERVGLVAVKPFARGYRGELGHWESIATVPADIVPPILREWLYKPFILSHALKRVCSNFAVSISDQSIKPMYADEVSALQCYTCPDGYVRETYLGNVEDPLVYARVTMPETTYRACQEALDTLGNRPIGETLLYNNPNVTRSGFEIKRVTENDELLFDVLVHSHFYKAVIEKSSRVPELWARRSIFHLYGHPLLITEVFLCNIPDYRD</sequence>
<comment type="caution">
    <text evidence="5">The sequence shown here is derived from an EMBL/GenBank/DDBJ whole genome shotgun (WGS) entry which is preliminary data.</text>
</comment>
<evidence type="ECO:0000256" key="3">
    <source>
        <dbReference type="ARBA" id="ARBA00023239"/>
    </source>
</evidence>
<evidence type="ECO:0000313" key="6">
    <source>
        <dbReference type="Proteomes" id="UP001319180"/>
    </source>
</evidence>
<dbReference type="Pfam" id="PF13649">
    <property type="entry name" value="Methyltransf_25"/>
    <property type="match status" value="1"/>
</dbReference>
<evidence type="ECO:0000313" key="5">
    <source>
        <dbReference type="EMBL" id="MBT1687120.1"/>
    </source>
</evidence>
<dbReference type="GO" id="GO:0008813">
    <property type="term" value="F:chorismate lyase activity"/>
    <property type="evidence" value="ECO:0007669"/>
    <property type="project" value="UniProtKB-EC"/>
</dbReference>
<dbReference type="AlphaFoldDB" id="A0AAP2DAM9"/>
<keyword evidence="1" id="KW-0963">Cytoplasm</keyword>
<proteinExistence type="inferred from homology"/>
<dbReference type="PANTHER" id="PTHR38683:SF1">
    <property type="entry name" value="CHORISMATE PYRUVATE-LYASE"/>
    <property type="match status" value="1"/>
</dbReference>
<dbReference type="Proteomes" id="UP001319180">
    <property type="component" value="Unassembled WGS sequence"/>
</dbReference>
<dbReference type="SUPFAM" id="SSF64288">
    <property type="entry name" value="Chorismate lyase-like"/>
    <property type="match status" value="1"/>
</dbReference>
<feature type="domain" description="Methyltransferase" evidence="4">
    <location>
        <begin position="37"/>
        <end position="132"/>
    </location>
</feature>
<dbReference type="Gene3D" id="3.40.1410.10">
    <property type="entry name" value="Chorismate lyase-like"/>
    <property type="match status" value="1"/>
</dbReference>
<dbReference type="InterPro" id="IPR007440">
    <property type="entry name" value="Chorismate--pyruvate_lyase"/>
</dbReference>
<evidence type="ECO:0000256" key="2">
    <source>
        <dbReference type="ARBA" id="ARBA00022688"/>
    </source>
</evidence>
<keyword evidence="3 5" id="KW-0456">Lyase</keyword>
<dbReference type="InterPro" id="IPR041698">
    <property type="entry name" value="Methyltransf_25"/>
</dbReference>
<dbReference type="CDD" id="cd02440">
    <property type="entry name" value="AdoMet_MTases"/>
    <property type="match status" value="1"/>
</dbReference>
<organism evidence="5 6">
    <name type="scientific">Dawidia soli</name>
    <dbReference type="NCBI Taxonomy" id="2782352"/>
    <lineage>
        <taxon>Bacteria</taxon>
        <taxon>Pseudomonadati</taxon>
        <taxon>Bacteroidota</taxon>
        <taxon>Cytophagia</taxon>
        <taxon>Cytophagales</taxon>
        <taxon>Chryseotaleaceae</taxon>
        <taxon>Dawidia</taxon>
    </lineage>
</organism>
<keyword evidence="6" id="KW-1185">Reference proteome</keyword>
<dbReference type="Pfam" id="PF04345">
    <property type="entry name" value="Chor_lyase"/>
    <property type="match status" value="1"/>
</dbReference>
<gene>
    <name evidence="5" type="ORF">KK078_11150</name>
</gene>
<dbReference type="EMBL" id="JAHESC010000014">
    <property type="protein sequence ID" value="MBT1687120.1"/>
    <property type="molecule type" value="Genomic_DNA"/>
</dbReference>
<dbReference type="GO" id="GO:0006744">
    <property type="term" value="P:ubiquinone biosynthetic process"/>
    <property type="evidence" value="ECO:0007669"/>
    <property type="project" value="UniProtKB-KW"/>
</dbReference>
<name>A0AAP2DAM9_9BACT</name>
<keyword evidence="2" id="KW-0831">Ubiquinone biosynthesis</keyword>
<dbReference type="HAMAP" id="MF_01632">
    <property type="entry name" value="UbiC"/>
    <property type="match status" value="1"/>
</dbReference>
<dbReference type="EC" id="4.1.3.40" evidence="5"/>
<evidence type="ECO:0000256" key="1">
    <source>
        <dbReference type="ARBA" id="ARBA00022490"/>
    </source>
</evidence>
<dbReference type="PANTHER" id="PTHR38683">
    <property type="entry name" value="CHORISMATE PYRUVATE-LYASE"/>
    <property type="match status" value="1"/>
</dbReference>
<dbReference type="InterPro" id="IPR029063">
    <property type="entry name" value="SAM-dependent_MTases_sf"/>
</dbReference>
<dbReference type="InterPro" id="IPR028978">
    <property type="entry name" value="Chorismate_lyase_/UTRA_dom_sf"/>
</dbReference>
<protein>
    <submittedName>
        <fullName evidence="5">Chorismate lyase</fullName>
        <ecNumber evidence="5">4.1.3.40</ecNumber>
    </submittedName>
</protein>
<accession>A0AAP2DAM9</accession>
<dbReference type="SUPFAM" id="SSF53335">
    <property type="entry name" value="S-adenosyl-L-methionine-dependent methyltransferases"/>
    <property type="match status" value="1"/>
</dbReference>
<dbReference type="GO" id="GO:0005829">
    <property type="term" value="C:cytosol"/>
    <property type="evidence" value="ECO:0007669"/>
    <property type="project" value="TreeGrafter"/>
</dbReference>
<dbReference type="Gene3D" id="3.40.50.150">
    <property type="entry name" value="Vaccinia Virus protein VP39"/>
    <property type="match status" value="1"/>
</dbReference>
<reference evidence="5 6" key="1">
    <citation type="submission" date="2021-05" db="EMBL/GenBank/DDBJ databases">
        <title>A Polyphasic approach of four new species of the genus Ohtaekwangia: Ohtaekwangia histidinii sp. nov., Ohtaekwangia cretensis sp. nov., Ohtaekwangia indiensis sp. nov., Ohtaekwangia reichenbachii sp. nov. from diverse environment.</title>
        <authorList>
            <person name="Octaviana S."/>
        </authorList>
    </citation>
    <scope>NUCLEOTIDE SEQUENCE [LARGE SCALE GENOMIC DNA]</scope>
    <source>
        <strain evidence="5 6">PWU37</strain>
    </source>
</reference>
<evidence type="ECO:0000259" key="4">
    <source>
        <dbReference type="Pfam" id="PF13649"/>
    </source>
</evidence>